<dbReference type="Gene3D" id="1.20.1540.10">
    <property type="entry name" value="Rhomboid-like"/>
    <property type="match status" value="1"/>
</dbReference>
<evidence type="ECO:0000256" key="5">
    <source>
        <dbReference type="ARBA" id="ARBA00023136"/>
    </source>
</evidence>
<feature type="transmembrane region" description="Helical" evidence="6">
    <location>
        <begin position="284"/>
        <end position="305"/>
    </location>
</feature>
<dbReference type="GO" id="GO:0016020">
    <property type="term" value="C:membrane"/>
    <property type="evidence" value="ECO:0007669"/>
    <property type="project" value="UniProtKB-SubCell"/>
</dbReference>
<dbReference type="AlphaFoldDB" id="A0A803M575"/>
<feature type="transmembrane region" description="Helical" evidence="6">
    <location>
        <begin position="178"/>
        <end position="196"/>
    </location>
</feature>
<accession>A0A803M575</accession>
<organism evidence="8 9">
    <name type="scientific">Chenopodium quinoa</name>
    <name type="common">Quinoa</name>
    <dbReference type="NCBI Taxonomy" id="63459"/>
    <lineage>
        <taxon>Eukaryota</taxon>
        <taxon>Viridiplantae</taxon>
        <taxon>Streptophyta</taxon>
        <taxon>Embryophyta</taxon>
        <taxon>Tracheophyta</taxon>
        <taxon>Spermatophyta</taxon>
        <taxon>Magnoliopsida</taxon>
        <taxon>eudicotyledons</taxon>
        <taxon>Gunneridae</taxon>
        <taxon>Pentapetalae</taxon>
        <taxon>Caryophyllales</taxon>
        <taxon>Chenopodiaceae</taxon>
        <taxon>Chenopodioideae</taxon>
        <taxon>Atripliceae</taxon>
        <taxon>Chenopodium</taxon>
    </lineage>
</organism>
<dbReference type="GO" id="GO:0006508">
    <property type="term" value="P:proteolysis"/>
    <property type="evidence" value="ECO:0007669"/>
    <property type="project" value="UniProtKB-KW"/>
</dbReference>
<evidence type="ECO:0000256" key="3">
    <source>
        <dbReference type="ARBA" id="ARBA00022692"/>
    </source>
</evidence>
<comment type="similarity">
    <text evidence="2 6">Belongs to the peptidase S54 family.</text>
</comment>
<gene>
    <name evidence="8" type="primary">LOC110725051</name>
</gene>
<dbReference type="SUPFAM" id="SSF144091">
    <property type="entry name" value="Rhomboid-like"/>
    <property type="match status" value="1"/>
</dbReference>
<dbReference type="PANTHER" id="PTHR22936">
    <property type="entry name" value="RHOMBOID-RELATED"/>
    <property type="match status" value="1"/>
</dbReference>
<dbReference type="EnsemblPlants" id="AUR62023598-RA">
    <property type="protein sequence ID" value="AUR62023598-RA:cds"/>
    <property type="gene ID" value="AUR62023598"/>
</dbReference>
<feature type="transmembrane region" description="Helical" evidence="6">
    <location>
        <begin position="208"/>
        <end position="228"/>
    </location>
</feature>
<evidence type="ECO:0000259" key="7">
    <source>
        <dbReference type="Pfam" id="PF01694"/>
    </source>
</evidence>
<comment type="subcellular location">
    <subcellularLocation>
        <location evidence="1 6">Membrane</location>
        <topology evidence="1 6">Multi-pass membrane protein</topology>
    </subcellularLocation>
</comment>
<evidence type="ECO:0000313" key="8">
    <source>
        <dbReference type="EnsemblPlants" id="AUR62023598-RA:cds"/>
    </source>
</evidence>
<feature type="transmembrane region" description="Helical" evidence="6">
    <location>
        <begin position="122"/>
        <end position="142"/>
    </location>
</feature>
<keyword evidence="3 6" id="KW-0812">Transmembrane</keyword>
<feature type="domain" description="Peptidase S54 rhomboid" evidence="7">
    <location>
        <begin position="113"/>
        <end position="248"/>
    </location>
</feature>
<dbReference type="GO" id="GO:0004252">
    <property type="term" value="F:serine-type endopeptidase activity"/>
    <property type="evidence" value="ECO:0007669"/>
    <property type="project" value="InterPro"/>
</dbReference>
<evidence type="ECO:0000313" key="9">
    <source>
        <dbReference type="Proteomes" id="UP000596660"/>
    </source>
</evidence>
<dbReference type="OMA" id="NSNDHCA"/>
<evidence type="ECO:0000256" key="1">
    <source>
        <dbReference type="ARBA" id="ARBA00004141"/>
    </source>
</evidence>
<reference evidence="8" key="2">
    <citation type="submission" date="2021-03" db="UniProtKB">
        <authorList>
            <consortium name="EnsemblPlants"/>
        </authorList>
    </citation>
    <scope>IDENTIFICATION</scope>
</reference>
<keyword evidence="6" id="KW-0720">Serine protease</keyword>
<keyword evidence="9" id="KW-1185">Reference proteome</keyword>
<evidence type="ECO:0000256" key="2">
    <source>
        <dbReference type="ARBA" id="ARBA00009045"/>
    </source>
</evidence>
<keyword evidence="5 6" id="KW-0472">Membrane</keyword>
<protein>
    <recommendedName>
        <fullName evidence="6">RHOMBOID-like protein</fullName>
        <ecNumber evidence="6">3.4.21.105</ecNumber>
    </recommendedName>
</protein>
<evidence type="ECO:0000256" key="4">
    <source>
        <dbReference type="ARBA" id="ARBA00022989"/>
    </source>
</evidence>
<feature type="transmembrane region" description="Helical" evidence="6">
    <location>
        <begin position="154"/>
        <end position="172"/>
    </location>
</feature>
<dbReference type="EC" id="3.4.21.105" evidence="6"/>
<dbReference type="Proteomes" id="UP000596660">
    <property type="component" value="Unplaced"/>
</dbReference>
<dbReference type="InterPro" id="IPR002610">
    <property type="entry name" value="Peptidase_S54_rhomboid-like"/>
</dbReference>
<sequence length="375" mass="41784">MDFWKMQETQIVDMKDFDDNGVDEVTGEKQRIPFFGSMSKNKETTWVISLFVFVHLVVFFCTMIVNNCLSNSHGDCALMFFQPLHENPLLGPSSSALGRMGALRRIHLTNIHGVWRLFTSPLLHAGVFHLFISLSSAIFIGINLEQKYGPSRTGIIYILSVFTGSLMATLFVQNRPDVSSSAALFGLIGASFSGLIRDWKSFSNKFQAVMALLLVFAVNFALGMLPFIDNFSNIAGFLAGSLLGYVLFFSPQLRKPALHKGLFDYGVKKSVALKDKLDRPTLRIVCLLLFFLMVAGLIVAALSSIDINKYCSWCHYVDCVPSGKWICDIKTSSCKTTELRGQTVLRCLRSDKLKILPYTGISATRLEELCSMICS</sequence>
<keyword evidence="6" id="KW-0645">Protease</keyword>
<dbReference type="PANTHER" id="PTHR22936:SF75">
    <property type="entry name" value="RHOMBOID-LIKE PROTEIN 8"/>
    <property type="match status" value="1"/>
</dbReference>
<reference evidence="8" key="1">
    <citation type="journal article" date="2017" name="Nature">
        <title>The genome of Chenopodium quinoa.</title>
        <authorList>
            <person name="Jarvis D.E."/>
            <person name="Ho Y.S."/>
            <person name="Lightfoot D.J."/>
            <person name="Schmoeckel S.M."/>
            <person name="Li B."/>
            <person name="Borm T.J.A."/>
            <person name="Ohyanagi H."/>
            <person name="Mineta K."/>
            <person name="Michell C.T."/>
            <person name="Saber N."/>
            <person name="Kharbatia N.M."/>
            <person name="Rupper R.R."/>
            <person name="Sharp A.R."/>
            <person name="Dally N."/>
            <person name="Boughton B.A."/>
            <person name="Woo Y.H."/>
            <person name="Gao G."/>
            <person name="Schijlen E.G.W.M."/>
            <person name="Guo X."/>
            <person name="Momin A.A."/>
            <person name="Negrao S."/>
            <person name="Al-Babili S."/>
            <person name="Gehring C."/>
            <person name="Roessner U."/>
            <person name="Jung C."/>
            <person name="Murphy K."/>
            <person name="Arold S.T."/>
            <person name="Gojobori T."/>
            <person name="van der Linden C.G."/>
            <person name="van Loo E.N."/>
            <person name="Jellen E.N."/>
            <person name="Maughan P.J."/>
            <person name="Tester M."/>
        </authorList>
    </citation>
    <scope>NUCLEOTIDE SEQUENCE [LARGE SCALE GENOMIC DNA]</scope>
    <source>
        <strain evidence="8">cv. PI 614886</strain>
    </source>
</reference>
<dbReference type="Gramene" id="AUR62023598-RA">
    <property type="protein sequence ID" value="AUR62023598-RA:cds"/>
    <property type="gene ID" value="AUR62023598"/>
</dbReference>
<dbReference type="KEGG" id="cqi:110725051"/>
<evidence type="ECO:0000256" key="6">
    <source>
        <dbReference type="RuleBase" id="RU362115"/>
    </source>
</evidence>
<comment type="catalytic activity">
    <reaction evidence="6">
        <text>Cleaves type-1 transmembrane domains using a catalytic dyad composed of serine and histidine that are contributed by different transmembrane domains.</text>
        <dbReference type="EC" id="3.4.21.105"/>
    </reaction>
</comment>
<comment type="function">
    <text evidence="6">Serine protease involved in intramembrane proteolysis.</text>
</comment>
<dbReference type="InterPro" id="IPR035952">
    <property type="entry name" value="Rhomboid-like_sf"/>
</dbReference>
<dbReference type="InterPro" id="IPR022764">
    <property type="entry name" value="Peptidase_S54_rhomboid_dom"/>
</dbReference>
<dbReference type="GeneID" id="110725051"/>
<dbReference type="Pfam" id="PF01694">
    <property type="entry name" value="Rhomboid"/>
    <property type="match status" value="1"/>
</dbReference>
<dbReference type="OrthoDB" id="418595at2759"/>
<feature type="transmembrane region" description="Helical" evidence="6">
    <location>
        <begin position="234"/>
        <end position="250"/>
    </location>
</feature>
<name>A0A803M575_CHEQI</name>
<dbReference type="RefSeq" id="XP_021760216.1">
    <property type="nucleotide sequence ID" value="XM_021904524.1"/>
</dbReference>
<proteinExistence type="inferred from homology"/>
<keyword evidence="6" id="KW-0378">Hydrolase</keyword>
<feature type="transmembrane region" description="Helical" evidence="6">
    <location>
        <begin position="46"/>
        <end position="65"/>
    </location>
</feature>
<keyword evidence="4 6" id="KW-1133">Transmembrane helix</keyword>